<sequence length="820" mass="95472">MKVLAKISELNIHNLVYKLASEIKVSESNQSLAEVAVQINDYLISINCNDFKLLNTQLLNTKALYNSGVLSELDYKKFQKFYKISKLKQNIVDYILYFSNSHKDKLKLSFALNEIEKSCSNETILELPSEYIRKLDILMNILNNAIQRSHELDKKILKRFNKLESILTKTIAYNSLLQKQELTISIKPLDSNFKPQDLNFISSKNKQSFKEKSLKLNNLHIKCLEIQNYIYGLEGSLTFQLAYTNNHKDFDFLLIPNQPLLIDIKIDDTFNFFKKESKKDHHTRFTRYVAIALTPDKVNIQEDYQYSIYSYSKNFSSGIKEFRLNFYDPLKSLWMIHKPSYIDINKSLDDIFKDNFFFDSLLTLDTNKSNKLKSRMPQVFISTLNRSFYDFFIEQLKCNKCFLKYFCDKKTGKLTYYITDEIDASLQKNIANSDEDLKTKLSVYDVSCLKKQTLVSKKPQLYTKENKVNPDMVISSPRKEEKSISDAKIKAFSKMYQDNIRSISYYSQDPDNNKELELPQFELELISKNTLPFIDSDISLTKLENDGDYLLGSSDTNIFFIIRKTLSFKRTKYTTKELYKNISNFHYQSDSESDIYEKISYIKYPSLTHRNTIKYVVKDYEQLNPEYPAYIKFNSFYITGKITIGENVNKDSKKAYKFFKNYKPEESSFAEFQESDEKGSSLILNSKAGILYAIEIAKEMLYTKSSEKPIIYLPSKININSANNQFMPLRNGDIIMIELQSINKGEIKELISNSAISTEKAQKQLLQRQLLGAKENCEIAYCQTSDGETFSLTQLNSTSENSFLINDKKGIFLRYKSKGN</sequence>
<accession>A0AAC8ZMH6</accession>
<proteinExistence type="predicted"/>
<evidence type="ECO:0000313" key="2">
    <source>
        <dbReference type="Proteomes" id="UP000242800"/>
    </source>
</evidence>
<gene>
    <name evidence="1" type="ORF">ACH24_01355</name>
</gene>
<keyword evidence="2" id="KW-1185">Reference proteome</keyword>
<dbReference type="AlphaFoldDB" id="A0AAC8ZMH6"/>
<dbReference type="EMBL" id="CP012505">
    <property type="protein sequence ID" value="ALB01441.1"/>
    <property type="molecule type" value="Genomic_DNA"/>
</dbReference>
<dbReference type="Proteomes" id="UP000242800">
    <property type="component" value="Chromosome"/>
</dbReference>
<organism evidence="1 2">
    <name type="scientific">Francisella persica ATCC VR-331</name>
    <dbReference type="NCBI Taxonomy" id="1086726"/>
    <lineage>
        <taxon>Bacteria</taxon>
        <taxon>Pseudomonadati</taxon>
        <taxon>Pseudomonadota</taxon>
        <taxon>Gammaproteobacteria</taxon>
        <taxon>Thiotrichales</taxon>
        <taxon>Francisellaceae</taxon>
        <taxon>Francisella</taxon>
    </lineage>
</organism>
<name>A0AAC8ZMH6_9GAMM</name>
<evidence type="ECO:0000313" key="1">
    <source>
        <dbReference type="EMBL" id="ALB01441.1"/>
    </source>
</evidence>
<dbReference type="KEGG" id="fper:ACH24_01355"/>
<protein>
    <submittedName>
        <fullName evidence="1">Pathogenicity determinant protein PdpA1</fullName>
    </submittedName>
</protein>
<reference evidence="1 2" key="1">
    <citation type="journal article" date="2016" name="Int. J. Syst. Evol. Microbiol.">
        <title>Reclassification of Wolbachia persica as Francisella persica comb. nov. and emended description of the family Francisellaceae.</title>
        <authorList>
            <person name="Larson M.A."/>
            <person name="Nalbantoglu U."/>
            <person name="Sayood K."/>
            <person name="Zentz E.B."/>
            <person name="Cer R.Z."/>
            <person name="Iwen P.C."/>
            <person name="Francesconi S.C."/>
            <person name="Bishop-Lilly K.A."/>
            <person name="Mokashi V.P."/>
            <person name="Sjostedt A."/>
            <person name="Hinrichs S.H."/>
        </authorList>
    </citation>
    <scope>NUCLEOTIDE SEQUENCE [LARGE SCALE GENOMIC DNA]</scope>
    <source>
        <strain evidence="1 2">FSC845</strain>
    </source>
</reference>
<dbReference type="RefSeq" id="WP_064460855.1">
    <property type="nucleotide sequence ID" value="NZ_CP012505.1"/>
</dbReference>